<protein>
    <submittedName>
        <fullName evidence="2">Uncharacterized protein</fullName>
    </submittedName>
</protein>
<dbReference type="AlphaFoldDB" id="A0A1A9QG03"/>
<organism evidence="2 3">
    <name type="scientific">Candidatus Mycoplasma haematobovis</name>
    <dbReference type="NCBI Taxonomy" id="432608"/>
    <lineage>
        <taxon>Bacteria</taxon>
        <taxon>Bacillati</taxon>
        <taxon>Mycoplasmatota</taxon>
        <taxon>Mollicutes</taxon>
        <taxon>Mycoplasmataceae</taxon>
        <taxon>Mycoplasma</taxon>
    </lineage>
</organism>
<dbReference type="EMBL" id="LWUJ01000010">
    <property type="protein sequence ID" value="OAL10659.1"/>
    <property type="molecule type" value="Genomic_DNA"/>
</dbReference>
<dbReference type="RefSeq" id="WP_187149895.1">
    <property type="nucleotide sequence ID" value="NZ_LWUJ01000010.1"/>
</dbReference>
<evidence type="ECO:0000256" key="1">
    <source>
        <dbReference type="SAM" id="Phobius"/>
    </source>
</evidence>
<sequence>MAGWLVWNTAILTVFTGLGVLGGSINNLVNKQEVEEIENSEDPEELITEVTFAPRRPIPNKVVRQTGFCQWLHWNGKTKQRRRNEDWCRKQMEKNGWIEKINK</sequence>
<keyword evidence="1" id="KW-0812">Transmembrane</keyword>
<feature type="transmembrane region" description="Helical" evidence="1">
    <location>
        <begin position="6"/>
        <end position="29"/>
    </location>
</feature>
<gene>
    <name evidence="2" type="ORF">A6V39_01145</name>
</gene>
<keyword evidence="1" id="KW-0472">Membrane</keyword>
<reference evidence="3" key="1">
    <citation type="submission" date="2016-04" db="EMBL/GenBank/DDBJ databases">
        <authorList>
            <person name="Quiroz-Castaneda R.E."/>
            <person name="Martinez-Ocampo F."/>
        </authorList>
    </citation>
    <scope>NUCLEOTIDE SEQUENCE [LARGE SCALE GENOMIC DNA]</scope>
    <source>
        <strain evidence="3">INIFAP01</strain>
    </source>
</reference>
<dbReference type="Proteomes" id="UP000077623">
    <property type="component" value="Unassembled WGS sequence"/>
</dbReference>
<accession>A0A1A9QG03</accession>
<keyword evidence="3" id="KW-1185">Reference proteome</keyword>
<evidence type="ECO:0000313" key="3">
    <source>
        <dbReference type="Proteomes" id="UP000077623"/>
    </source>
</evidence>
<comment type="caution">
    <text evidence="2">The sequence shown here is derived from an EMBL/GenBank/DDBJ whole genome shotgun (WGS) entry which is preliminary data.</text>
</comment>
<evidence type="ECO:0000313" key="2">
    <source>
        <dbReference type="EMBL" id="OAL10659.1"/>
    </source>
</evidence>
<proteinExistence type="predicted"/>
<dbReference type="STRING" id="432608.A6V39_01145"/>
<name>A0A1A9QG03_9MOLU</name>
<keyword evidence="1" id="KW-1133">Transmembrane helix</keyword>